<keyword evidence="2" id="KW-1185">Reference proteome</keyword>
<dbReference type="Proteomes" id="UP001596378">
    <property type="component" value="Unassembled WGS sequence"/>
</dbReference>
<evidence type="ECO:0008006" key="3">
    <source>
        <dbReference type="Google" id="ProtNLM"/>
    </source>
</evidence>
<sequence length="868" mass="94747">MAEVTPNIGLKKPLESEFVSIHTLNENMDKVDQSLGAVNDLPTSAANVADAISEVYDHLADKSPHQLTLTQGVQVVQGGDVPAILHPTMQGRTLVNLLGRDGNCENTSRWSAELVSLAIDTTNVAYGTSAIKMTHTSTGGYMYRVTQLAAGKYYLLAGTLKNVNMLNGLAVRFVAIGDQNFYGNYITGTDKFEISYATVAPAAYDGSSGIRIGIGAMVASSGQYGYADGIRLYEITAAEKTYIDGLTTAEAQAYIAANYPYVDDMKHVNAVYIENKGKNLLPPFSKWTMNSNGAVNGEYSYQLTTSTTTNQPSWAKVNLIIGQQYTYSAVHAGRLVVVFYDITGQVISGSGVSTAEAELTFTVPVNTAYAEMRFDGDSSIGTFTFTNPMLNFGPEPLLFEPQKPSYLYLPDCNLRSNVGGSVADRLYTDGQGKPRVTRRFRETALDGTLAWAFNLDFSGFKRVICPLPGATYVNAKAVKYDGKLLRENVDVDGIDNFQIDVTPSLYITIADTDSGWGESYTPTEDEIKAYFWGWRMYGSNDGLPYTGTNGGKIWKMIDANNNSTYGQGVLVVPTTLNILAETAYKPYRLMYQLSQSVDEPVTYEGSLMLHEGDNQVEVGTGIVVREAASPVTRAAGDLHGINSISGYLSTNPLKNRTEKILRVHKNSLDDRNWLRGIGNILNWYGTGYAYIPIAYFDSAAAYSVTYLALDTYMLGIAPQTISAEYAPNIRESVESLVRELVESRTETSVLANTKAQKQQPQWIASTLRNDWVNFASGMAASYRQNESGEVELRGVIRNGITTDGVVLFYLPTDYKPTRQTVIGVLNYHPSTNEVFKAFLVIDADGKVTIYGAGAGSAISFDGVVFPLK</sequence>
<comment type="caution">
    <text evidence="1">The sequence shown here is derived from an EMBL/GenBank/DDBJ whole genome shotgun (WGS) entry which is preliminary data.</text>
</comment>
<dbReference type="RefSeq" id="WP_378107503.1">
    <property type="nucleotide sequence ID" value="NZ_JBHSUP010000026.1"/>
</dbReference>
<gene>
    <name evidence="1" type="ORF">ACFQMJ_24195</name>
</gene>
<dbReference type="Gene3D" id="2.60.120.260">
    <property type="entry name" value="Galactose-binding domain-like"/>
    <property type="match status" value="1"/>
</dbReference>
<reference evidence="2" key="1">
    <citation type="journal article" date="2019" name="Int. J. Syst. Evol. Microbiol.">
        <title>The Global Catalogue of Microorganisms (GCM) 10K type strain sequencing project: providing services to taxonomists for standard genome sequencing and annotation.</title>
        <authorList>
            <consortium name="The Broad Institute Genomics Platform"/>
            <consortium name="The Broad Institute Genome Sequencing Center for Infectious Disease"/>
            <person name="Wu L."/>
            <person name="Ma J."/>
        </authorList>
    </citation>
    <scope>NUCLEOTIDE SEQUENCE [LARGE SCALE GENOMIC DNA]</scope>
    <source>
        <strain evidence="2">KCTC 12907</strain>
    </source>
</reference>
<name>A0ABW2FH63_9BACL</name>
<proteinExistence type="predicted"/>
<organism evidence="1 2">
    <name type="scientific">Cohnella cellulosilytica</name>
    <dbReference type="NCBI Taxonomy" id="986710"/>
    <lineage>
        <taxon>Bacteria</taxon>
        <taxon>Bacillati</taxon>
        <taxon>Bacillota</taxon>
        <taxon>Bacilli</taxon>
        <taxon>Bacillales</taxon>
        <taxon>Paenibacillaceae</taxon>
        <taxon>Cohnella</taxon>
    </lineage>
</organism>
<dbReference type="EMBL" id="JBHTAI010000017">
    <property type="protein sequence ID" value="MFC7151652.1"/>
    <property type="molecule type" value="Genomic_DNA"/>
</dbReference>
<protein>
    <recommendedName>
        <fullName evidence="3">Concanavalin A-like lectin/glucanase superfamily protein</fullName>
    </recommendedName>
</protein>
<evidence type="ECO:0000313" key="2">
    <source>
        <dbReference type="Proteomes" id="UP001596378"/>
    </source>
</evidence>
<evidence type="ECO:0000313" key="1">
    <source>
        <dbReference type="EMBL" id="MFC7151652.1"/>
    </source>
</evidence>
<accession>A0ABW2FH63</accession>